<keyword evidence="3" id="KW-0732">Signal</keyword>
<dbReference type="AlphaFoldDB" id="A0A3N4HJS3"/>
<protein>
    <submittedName>
        <fullName evidence="4">Uncharacterized protein</fullName>
    </submittedName>
</protein>
<organism evidence="4 5">
    <name type="scientific">Ascobolus immersus RN42</name>
    <dbReference type="NCBI Taxonomy" id="1160509"/>
    <lineage>
        <taxon>Eukaryota</taxon>
        <taxon>Fungi</taxon>
        <taxon>Dikarya</taxon>
        <taxon>Ascomycota</taxon>
        <taxon>Pezizomycotina</taxon>
        <taxon>Pezizomycetes</taxon>
        <taxon>Pezizales</taxon>
        <taxon>Ascobolaceae</taxon>
        <taxon>Ascobolus</taxon>
    </lineage>
</organism>
<keyword evidence="2" id="KW-0472">Membrane</keyword>
<reference evidence="4 5" key="1">
    <citation type="journal article" date="2018" name="Nat. Ecol. Evol.">
        <title>Pezizomycetes genomes reveal the molecular basis of ectomycorrhizal truffle lifestyle.</title>
        <authorList>
            <person name="Murat C."/>
            <person name="Payen T."/>
            <person name="Noel B."/>
            <person name="Kuo A."/>
            <person name="Morin E."/>
            <person name="Chen J."/>
            <person name="Kohler A."/>
            <person name="Krizsan K."/>
            <person name="Balestrini R."/>
            <person name="Da Silva C."/>
            <person name="Montanini B."/>
            <person name="Hainaut M."/>
            <person name="Levati E."/>
            <person name="Barry K.W."/>
            <person name="Belfiori B."/>
            <person name="Cichocki N."/>
            <person name="Clum A."/>
            <person name="Dockter R.B."/>
            <person name="Fauchery L."/>
            <person name="Guy J."/>
            <person name="Iotti M."/>
            <person name="Le Tacon F."/>
            <person name="Lindquist E.A."/>
            <person name="Lipzen A."/>
            <person name="Malagnac F."/>
            <person name="Mello A."/>
            <person name="Molinier V."/>
            <person name="Miyauchi S."/>
            <person name="Poulain J."/>
            <person name="Riccioni C."/>
            <person name="Rubini A."/>
            <person name="Sitrit Y."/>
            <person name="Splivallo R."/>
            <person name="Traeger S."/>
            <person name="Wang M."/>
            <person name="Zifcakova L."/>
            <person name="Wipf D."/>
            <person name="Zambonelli A."/>
            <person name="Paolocci F."/>
            <person name="Nowrousian M."/>
            <person name="Ottonello S."/>
            <person name="Baldrian P."/>
            <person name="Spatafora J.W."/>
            <person name="Henrissat B."/>
            <person name="Nagy L.G."/>
            <person name="Aury J.M."/>
            <person name="Wincker P."/>
            <person name="Grigoriev I.V."/>
            <person name="Bonfante P."/>
            <person name="Martin F.M."/>
        </authorList>
    </citation>
    <scope>NUCLEOTIDE SEQUENCE [LARGE SCALE GENOMIC DNA]</scope>
    <source>
        <strain evidence="4 5">RN42</strain>
    </source>
</reference>
<dbReference type="EMBL" id="ML119831">
    <property type="protein sequence ID" value="RPA73166.1"/>
    <property type="molecule type" value="Genomic_DNA"/>
</dbReference>
<accession>A0A3N4HJS3</accession>
<keyword evidence="2" id="KW-1133">Transmembrane helix</keyword>
<feature type="compositionally biased region" description="Basic and acidic residues" evidence="1">
    <location>
        <begin position="405"/>
        <end position="446"/>
    </location>
</feature>
<feature type="region of interest" description="Disordered" evidence="1">
    <location>
        <begin position="295"/>
        <end position="316"/>
    </location>
</feature>
<name>A0A3N4HJS3_ASCIM</name>
<evidence type="ECO:0000256" key="1">
    <source>
        <dbReference type="SAM" id="MobiDB-lite"/>
    </source>
</evidence>
<gene>
    <name evidence="4" type="ORF">BJ508DRAFT_54517</name>
</gene>
<evidence type="ECO:0000256" key="3">
    <source>
        <dbReference type="SAM" id="SignalP"/>
    </source>
</evidence>
<keyword evidence="2" id="KW-0812">Transmembrane</keyword>
<dbReference type="Proteomes" id="UP000275078">
    <property type="component" value="Unassembled WGS sequence"/>
</dbReference>
<evidence type="ECO:0000313" key="5">
    <source>
        <dbReference type="Proteomes" id="UP000275078"/>
    </source>
</evidence>
<evidence type="ECO:0000256" key="2">
    <source>
        <dbReference type="SAM" id="Phobius"/>
    </source>
</evidence>
<feature type="signal peptide" evidence="3">
    <location>
        <begin position="1"/>
        <end position="35"/>
    </location>
</feature>
<feature type="transmembrane region" description="Helical" evidence="2">
    <location>
        <begin position="159"/>
        <end position="181"/>
    </location>
</feature>
<feature type="region of interest" description="Disordered" evidence="1">
    <location>
        <begin position="342"/>
        <end position="463"/>
    </location>
</feature>
<evidence type="ECO:0000313" key="4">
    <source>
        <dbReference type="EMBL" id="RPA73166.1"/>
    </source>
</evidence>
<feature type="compositionally biased region" description="Basic and acidic residues" evidence="1">
    <location>
        <begin position="295"/>
        <end position="305"/>
    </location>
</feature>
<sequence>MDAVVSLSPSAMIQPTTSVLLLLLVQSQLIQLAYAAPMPEGILHRRFVGSLHRRNIFEDAVDFGEDLVDKGKDAVNDAVDVADDVIEKAIEKVKGWVDTAKDAITGTVGGFIESAKKKVEGLWNEAKSKFDEIKQKVMKIKDMAADGIKGLLKKMLSKFIIMPAVFLLLIILGICILVKCAKAVAKKVLRKLFDLICCGPWDWCKRTKKHAYQRIDEELAPPHIMVPYLDDGRWGRPGWVDIPLKVFVPPEQVEQRVASPDVTKGGTHEGYIPDFRPSAGDPTGFFARYPHHPDENGEINLDRPDPMGSEHWSQEERDEYYTHQRKHLDFLEEARQVQRFWGDKSQAPPIPANNTGHGSAYDYYGNQTHTGDLSDPATGFEPATGYDSGPPYYGSPDPAAPPPYSKKDTARAEKSDHESNHQSTHESKHQADYESKHEPDYEHEEAFGSNYGQNGQEKRDRYC</sequence>
<proteinExistence type="predicted"/>
<feature type="chain" id="PRO_5018059038" evidence="3">
    <location>
        <begin position="36"/>
        <end position="463"/>
    </location>
</feature>
<keyword evidence="5" id="KW-1185">Reference proteome</keyword>